<keyword evidence="1" id="KW-0732">Signal</keyword>
<dbReference type="GO" id="GO:0038202">
    <property type="term" value="P:TORC1 signaling"/>
    <property type="evidence" value="ECO:0007669"/>
    <property type="project" value="TreeGrafter"/>
</dbReference>
<keyword evidence="1" id="KW-0458">Lysosome</keyword>
<dbReference type="Proteomes" id="UP000504640">
    <property type="component" value="Unplaced"/>
</dbReference>
<evidence type="ECO:0000313" key="3">
    <source>
        <dbReference type="Proteomes" id="UP000504640"/>
    </source>
</evidence>
<keyword evidence="3" id="KW-1185">Reference proteome</keyword>
<gene>
    <name evidence="4" type="primary">LOC116547397</name>
</gene>
<feature type="compositionally biased region" description="Polar residues" evidence="2">
    <location>
        <begin position="107"/>
        <end position="134"/>
    </location>
</feature>
<evidence type="ECO:0000256" key="2">
    <source>
        <dbReference type="SAM" id="MobiDB-lite"/>
    </source>
</evidence>
<dbReference type="Pfam" id="PF03666">
    <property type="entry name" value="NPR3"/>
    <property type="match status" value="1"/>
</dbReference>
<reference evidence="4" key="1">
    <citation type="submission" date="2025-08" db="UniProtKB">
        <authorList>
            <consortium name="RefSeq"/>
        </authorList>
    </citation>
    <scope>IDENTIFICATION</scope>
    <source>
        <tissue evidence="4">Blood</tissue>
    </source>
</reference>
<evidence type="ECO:0000313" key="4">
    <source>
        <dbReference type="RefSeq" id="XP_032129257.1"/>
    </source>
</evidence>
<dbReference type="RefSeq" id="XP_032129257.1">
    <property type="nucleotide sequence ID" value="XM_032273366.1"/>
</dbReference>
<dbReference type="GeneID" id="116547397"/>
<comment type="function">
    <text evidence="1">As a component of the GATOR1 complex functions as an inhibitor of the amino acid-sensing branch of the TORC1 pathway.</text>
</comment>
<organism evidence="3 4">
    <name type="scientific">Sapajus apella</name>
    <name type="common">Brown-capped capuchin</name>
    <name type="synonym">Cebus apella</name>
    <dbReference type="NCBI Taxonomy" id="9515"/>
    <lineage>
        <taxon>Eukaryota</taxon>
        <taxon>Metazoa</taxon>
        <taxon>Chordata</taxon>
        <taxon>Craniata</taxon>
        <taxon>Vertebrata</taxon>
        <taxon>Euteleostomi</taxon>
        <taxon>Mammalia</taxon>
        <taxon>Eutheria</taxon>
        <taxon>Euarchontoglires</taxon>
        <taxon>Primates</taxon>
        <taxon>Haplorrhini</taxon>
        <taxon>Platyrrhini</taxon>
        <taxon>Cebidae</taxon>
        <taxon>Cebinae</taxon>
        <taxon>Sapajus</taxon>
    </lineage>
</organism>
<dbReference type="GO" id="GO:0034198">
    <property type="term" value="P:cellular response to amino acid starvation"/>
    <property type="evidence" value="ECO:0007669"/>
    <property type="project" value="UniProtKB-UniRule"/>
</dbReference>
<dbReference type="GO" id="GO:1904262">
    <property type="term" value="P:negative regulation of TORC1 signaling"/>
    <property type="evidence" value="ECO:0007669"/>
    <property type="project" value="TreeGrafter"/>
</dbReference>
<dbReference type="GO" id="GO:0010508">
    <property type="term" value="P:positive regulation of autophagy"/>
    <property type="evidence" value="ECO:0007669"/>
    <property type="project" value="TreeGrafter"/>
</dbReference>
<dbReference type="GO" id="GO:1990130">
    <property type="term" value="C:GATOR1 complex"/>
    <property type="evidence" value="ECO:0007669"/>
    <property type="project" value="UniProtKB-UniRule"/>
</dbReference>
<proteinExistence type="inferred from homology"/>
<accession>A0A6J3HH36</accession>
<dbReference type="PANTHER" id="PTHR13153:SF5">
    <property type="entry name" value="GATOR COMPLEX PROTEIN NPRL3"/>
    <property type="match status" value="1"/>
</dbReference>
<name>A0A6J3HH36_SAPAP</name>
<comment type="subcellular location">
    <subcellularLocation>
        <location evidence="1">Lysosome</location>
    </subcellularLocation>
</comment>
<feature type="region of interest" description="Disordered" evidence="2">
    <location>
        <begin position="107"/>
        <end position="144"/>
    </location>
</feature>
<comment type="similarity">
    <text evidence="1">Belongs to the NPR3 family.</text>
</comment>
<dbReference type="AlphaFoldDB" id="A0A6J3HH36"/>
<dbReference type="PANTHER" id="PTHR13153">
    <property type="entry name" value="CGTHBA PROTEIN -14 GENE PROTEIN"/>
    <property type="match status" value="1"/>
</dbReference>
<dbReference type="GO" id="GO:0005764">
    <property type="term" value="C:lysosome"/>
    <property type="evidence" value="ECO:0007669"/>
    <property type="project" value="UniProtKB-SubCell"/>
</dbReference>
<evidence type="ECO:0000256" key="1">
    <source>
        <dbReference type="RuleBase" id="RU368069"/>
    </source>
</evidence>
<dbReference type="InterPro" id="IPR005365">
    <property type="entry name" value="Npr3"/>
</dbReference>
<sequence>MLSPNASVCLYSPLAEQFSHQFPSHDLPSVLAKFSLPVSLSEFRNPLAPAVQETQLIQMVVWMLQRRLLIQLHTYVCLMASPSEEEPRLREDDVPFTARVGGRSLSTPNALSFGSPTSSDDMTLTSPSMDNSSAELLPSGDSPLNQRMTENLLASLSEHERAAILSVPAAQNPEDLRMFARWVQVDSLGLGPIAGLGQEMDRDVPNKTTKSTDNTWGPVSGGVSVLMCVGAGAPAQAWDAACHKDPRLWAWCACFWESYLPSTS</sequence>
<protein>
    <recommendedName>
        <fullName evidence="1">GATOR complex protein NPRL3</fullName>
    </recommendedName>
    <alternativeName>
        <fullName evidence="1">Nitrogen permease regulator 3-like protein</fullName>
    </alternativeName>
</protein>